<organism evidence="2 3">
    <name type="scientific">Meloidogyne enterolobii</name>
    <name type="common">Root-knot nematode worm</name>
    <name type="synonym">Meloidogyne mayaguensis</name>
    <dbReference type="NCBI Taxonomy" id="390850"/>
    <lineage>
        <taxon>Eukaryota</taxon>
        <taxon>Metazoa</taxon>
        <taxon>Ecdysozoa</taxon>
        <taxon>Nematoda</taxon>
        <taxon>Chromadorea</taxon>
        <taxon>Rhabditida</taxon>
        <taxon>Tylenchina</taxon>
        <taxon>Tylenchomorpha</taxon>
        <taxon>Tylenchoidea</taxon>
        <taxon>Meloidogynidae</taxon>
        <taxon>Meloidogyninae</taxon>
        <taxon>Meloidogyne</taxon>
    </lineage>
</organism>
<protein>
    <submittedName>
        <fullName evidence="2">Uncharacterized protein</fullName>
    </submittedName>
</protein>
<evidence type="ECO:0000313" key="2">
    <source>
        <dbReference type="EMBL" id="CAD2200124.1"/>
    </source>
</evidence>
<dbReference type="OrthoDB" id="258495at2759"/>
<proteinExistence type="predicted"/>
<dbReference type="EMBL" id="CAJEWN010001802">
    <property type="protein sequence ID" value="CAD2200124.1"/>
    <property type="molecule type" value="Genomic_DNA"/>
</dbReference>
<evidence type="ECO:0000313" key="3">
    <source>
        <dbReference type="Proteomes" id="UP000580250"/>
    </source>
</evidence>
<dbReference type="AlphaFoldDB" id="A0A6V7XL99"/>
<feature type="coiled-coil region" evidence="1">
    <location>
        <begin position="9"/>
        <end position="132"/>
    </location>
</feature>
<gene>
    <name evidence="2" type="ORF">MENT_LOCUS53568</name>
</gene>
<evidence type="ECO:0000256" key="1">
    <source>
        <dbReference type="SAM" id="Coils"/>
    </source>
</evidence>
<keyword evidence="1" id="KW-0175">Coiled coil</keyword>
<name>A0A6V7XL99_MELEN</name>
<reference evidence="2 3" key="1">
    <citation type="submission" date="2020-08" db="EMBL/GenBank/DDBJ databases">
        <authorList>
            <person name="Koutsovoulos G."/>
            <person name="Danchin GJ E."/>
        </authorList>
    </citation>
    <scope>NUCLEOTIDE SEQUENCE [LARGE SCALE GENOMIC DNA]</scope>
</reference>
<accession>A0A6V7XL99</accession>
<sequence length="335" mass="39005">MDKKIQKINSEHKNEMEGIKQNFKILIDENIKQLKDDNVRKDEKINSLKVEIKKLHNLGDDLIKLQSNFNNLELKFNVEKEKNVSLENELKEMDKKIQKINDEIIKVIINESVRKDEQINSLEVKIKKLKINGNNNCINTDKPSGNCIKENGYVNLINDESIKYLVAKGGCDKFVSVYAENSFKNPQNPINFSLYYFEVKCIFEKELNDSSSYMEIGLRNCRTFKSIYYSATYAKIYNEKGRSFKLPTFSLNNNDIFVCGLVYPPTNKLNEFPYVFFTQNGKQIGKCVLLNDNFDSYKPFVQLKCCSLEANFGNDLKTKPFNYDASEHTIHKEFF</sequence>
<dbReference type="Proteomes" id="UP000580250">
    <property type="component" value="Unassembled WGS sequence"/>
</dbReference>
<dbReference type="Gene3D" id="2.60.120.920">
    <property type="match status" value="1"/>
</dbReference>
<comment type="caution">
    <text evidence="2">The sequence shown here is derived from an EMBL/GenBank/DDBJ whole genome shotgun (WGS) entry which is preliminary data.</text>
</comment>
<dbReference type="InterPro" id="IPR043136">
    <property type="entry name" value="B30.2/SPRY_sf"/>
</dbReference>